<accession>A0A177AVP1</accession>
<dbReference type="Pfam" id="PF00227">
    <property type="entry name" value="Proteasome"/>
    <property type="match status" value="1"/>
</dbReference>
<dbReference type="Proteomes" id="UP000078046">
    <property type="component" value="Unassembled WGS sequence"/>
</dbReference>
<evidence type="ECO:0000313" key="4">
    <source>
        <dbReference type="EMBL" id="OAF66056.1"/>
    </source>
</evidence>
<dbReference type="EMBL" id="LWCA01001051">
    <property type="protein sequence ID" value="OAF66056.1"/>
    <property type="molecule type" value="Genomic_DNA"/>
</dbReference>
<dbReference type="InterPro" id="IPR029055">
    <property type="entry name" value="Ntn_hydrolases_N"/>
</dbReference>
<evidence type="ECO:0000256" key="1">
    <source>
        <dbReference type="ARBA" id="ARBA00004123"/>
    </source>
</evidence>
<dbReference type="AlphaFoldDB" id="A0A177AVP1"/>
<gene>
    <name evidence="4" type="ORF">A3Q56_06218</name>
</gene>
<keyword evidence="2" id="KW-0963">Cytoplasm</keyword>
<dbReference type="GO" id="GO:0051603">
    <property type="term" value="P:proteolysis involved in protein catabolic process"/>
    <property type="evidence" value="ECO:0007669"/>
    <property type="project" value="InterPro"/>
</dbReference>
<dbReference type="SUPFAM" id="SSF56235">
    <property type="entry name" value="N-terminal nucleophile aminohydrolases (Ntn hydrolases)"/>
    <property type="match status" value="1"/>
</dbReference>
<proteinExistence type="predicted"/>
<evidence type="ECO:0000313" key="5">
    <source>
        <dbReference type="Proteomes" id="UP000078046"/>
    </source>
</evidence>
<protein>
    <submittedName>
        <fullName evidence="4">Proteasome subunit beta type-1</fullName>
    </submittedName>
</protein>
<dbReference type="GO" id="GO:0005839">
    <property type="term" value="C:proteasome core complex"/>
    <property type="evidence" value="ECO:0007669"/>
    <property type="project" value="InterPro"/>
</dbReference>
<keyword evidence="3 4" id="KW-0647">Proteasome</keyword>
<dbReference type="InterPro" id="IPR001353">
    <property type="entry name" value="Proteasome_sua/b"/>
</dbReference>
<dbReference type="GO" id="GO:0005737">
    <property type="term" value="C:cytoplasm"/>
    <property type="evidence" value="ECO:0007669"/>
    <property type="project" value="TreeGrafter"/>
</dbReference>
<dbReference type="PANTHER" id="PTHR32194:SF2">
    <property type="entry name" value="PROTEASOME SUBUNIT BETA TYPE-1"/>
    <property type="match status" value="1"/>
</dbReference>
<dbReference type="OrthoDB" id="268479at2759"/>
<keyword evidence="5" id="KW-1185">Reference proteome</keyword>
<name>A0A177AVP1_9BILA</name>
<comment type="subcellular location">
    <subcellularLocation>
        <location evidence="1">Nucleus</location>
    </subcellularLocation>
</comment>
<evidence type="ECO:0000256" key="2">
    <source>
        <dbReference type="ARBA" id="ARBA00022490"/>
    </source>
</evidence>
<dbReference type="InterPro" id="IPR023333">
    <property type="entry name" value="Proteasome_suB-type"/>
</dbReference>
<dbReference type="Gene3D" id="3.60.20.10">
    <property type="entry name" value="Glutamine Phosphoribosylpyrophosphate, subunit 1, domain 1"/>
    <property type="match status" value="1"/>
</dbReference>
<organism evidence="4 5">
    <name type="scientific">Intoshia linei</name>
    <dbReference type="NCBI Taxonomy" id="1819745"/>
    <lineage>
        <taxon>Eukaryota</taxon>
        <taxon>Metazoa</taxon>
        <taxon>Spiralia</taxon>
        <taxon>Lophotrochozoa</taxon>
        <taxon>Mesozoa</taxon>
        <taxon>Orthonectida</taxon>
        <taxon>Rhopaluridae</taxon>
        <taxon>Intoshia</taxon>
    </lineage>
</organism>
<dbReference type="GO" id="GO:0005634">
    <property type="term" value="C:nucleus"/>
    <property type="evidence" value="ECO:0007669"/>
    <property type="project" value="UniProtKB-SubCell"/>
</dbReference>
<evidence type="ECO:0000256" key="3">
    <source>
        <dbReference type="ARBA" id="ARBA00022942"/>
    </source>
</evidence>
<dbReference type="PANTHER" id="PTHR32194">
    <property type="entry name" value="METALLOPROTEASE TLDD"/>
    <property type="match status" value="1"/>
</dbReference>
<sequence length="123" mass="14162">MVSKQLYYNRFFPYYVYNLIAGIDKDGVGCVFGYDPVGSYERLNYGCVGSASKLILPMLDNQVALKNQNLDEKKSITLEKALKLIHDVFISASERDIYTGDFLNIYIIQKGKFEEKTIELRRD</sequence>
<reference evidence="4 5" key="1">
    <citation type="submission" date="2016-04" db="EMBL/GenBank/DDBJ databases">
        <title>The genome of Intoshia linei affirms orthonectids as highly simplified spiralians.</title>
        <authorList>
            <person name="Mikhailov K.V."/>
            <person name="Slusarev G.S."/>
            <person name="Nikitin M.A."/>
            <person name="Logacheva M.D."/>
            <person name="Penin A."/>
            <person name="Aleoshin V."/>
            <person name="Panchin Y.V."/>
        </authorList>
    </citation>
    <scope>NUCLEOTIDE SEQUENCE [LARGE SCALE GENOMIC DNA]</scope>
    <source>
        <strain evidence="4">Intl2013</strain>
        <tissue evidence="4">Whole animal</tissue>
    </source>
</reference>
<comment type="caution">
    <text evidence="4">The sequence shown here is derived from an EMBL/GenBank/DDBJ whole genome shotgun (WGS) entry which is preliminary data.</text>
</comment>